<dbReference type="InterPro" id="IPR044053">
    <property type="entry name" value="AsaB-like"/>
</dbReference>
<organism evidence="3 4">
    <name type="scientific">Phyllosticta capitalensis</name>
    <dbReference type="NCBI Taxonomy" id="121624"/>
    <lineage>
        <taxon>Eukaryota</taxon>
        <taxon>Fungi</taxon>
        <taxon>Dikarya</taxon>
        <taxon>Ascomycota</taxon>
        <taxon>Pezizomycotina</taxon>
        <taxon>Dothideomycetes</taxon>
        <taxon>Dothideomycetes incertae sedis</taxon>
        <taxon>Botryosphaeriales</taxon>
        <taxon>Phyllostictaceae</taxon>
        <taxon>Phyllosticta</taxon>
    </lineage>
</organism>
<comment type="similarity">
    <text evidence="1">Belongs to the asaB hydroxylase/desaturase family.</text>
</comment>
<evidence type="ECO:0008006" key="5">
    <source>
        <dbReference type="Google" id="ProtNLM"/>
    </source>
</evidence>
<dbReference type="NCBIfam" id="NF041278">
    <property type="entry name" value="CmcJ_NvfI_EfuI"/>
    <property type="match status" value="1"/>
</dbReference>
<proteinExistence type="inferred from homology"/>
<dbReference type="Proteomes" id="UP001492380">
    <property type="component" value="Unassembled WGS sequence"/>
</dbReference>
<dbReference type="PANTHER" id="PTHR34598:SF1">
    <property type="entry name" value="PUTATIVE (AFU_ORTHOLOGUE AFUA_3G13140)-RELATED"/>
    <property type="match status" value="1"/>
</dbReference>
<protein>
    <recommendedName>
        <fullName evidence="5">Methyltransferase</fullName>
    </recommendedName>
</protein>
<feature type="compositionally biased region" description="Polar residues" evidence="2">
    <location>
        <begin position="26"/>
        <end position="37"/>
    </location>
</feature>
<comment type="caution">
    <text evidence="3">The sequence shown here is derived from an EMBL/GenBank/DDBJ whole genome shotgun (WGS) entry which is preliminary data.</text>
</comment>
<reference evidence="3 4" key="1">
    <citation type="submission" date="2024-04" db="EMBL/GenBank/DDBJ databases">
        <title>Phyllosticta paracitricarpa is synonymous to the EU quarantine fungus P. citricarpa based on phylogenomic analyses.</title>
        <authorList>
            <consortium name="Lawrence Berkeley National Laboratory"/>
            <person name="Van Ingen-Buijs V.A."/>
            <person name="Van Westerhoven A.C."/>
            <person name="Haridas S."/>
            <person name="Skiadas P."/>
            <person name="Martin F."/>
            <person name="Groenewald J.Z."/>
            <person name="Crous P.W."/>
            <person name="Seidl M.F."/>
        </authorList>
    </citation>
    <scope>NUCLEOTIDE SEQUENCE [LARGE SCALE GENOMIC DNA]</scope>
    <source>
        <strain evidence="3 4">CBS 123374</strain>
    </source>
</reference>
<feature type="region of interest" description="Disordered" evidence="2">
    <location>
        <begin position="1"/>
        <end position="38"/>
    </location>
</feature>
<accession>A0ABR1YMJ3</accession>
<evidence type="ECO:0000313" key="4">
    <source>
        <dbReference type="Proteomes" id="UP001492380"/>
    </source>
</evidence>
<evidence type="ECO:0000256" key="1">
    <source>
        <dbReference type="ARBA" id="ARBA00023604"/>
    </source>
</evidence>
<name>A0ABR1YMJ3_9PEZI</name>
<dbReference type="PANTHER" id="PTHR34598">
    <property type="entry name" value="BLL6449 PROTEIN"/>
    <property type="match status" value="1"/>
</dbReference>
<dbReference type="EMBL" id="JBBWRZ010000006">
    <property type="protein sequence ID" value="KAK8233557.1"/>
    <property type="molecule type" value="Genomic_DNA"/>
</dbReference>
<evidence type="ECO:0000313" key="3">
    <source>
        <dbReference type="EMBL" id="KAK8233557.1"/>
    </source>
</evidence>
<gene>
    <name evidence="3" type="ORF">HDK90DRAFT_503558</name>
</gene>
<evidence type="ECO:0000256" key="2">
    <source>
        <dbReference type="SAM" id="MobiDB-lite"/>
    </source>
</evidence>
<sequence length="308" mass="33884">MAVDTAAQPTPAHELPSSVKPTTTTKSNLDTITNNGFSVPRGPVTSTLQFFGGTTDGEEPYNFVEEPPAGKPQNNLTVAEHAVNISDLRGHEADFNIETNAFGALSSIPSAMSYTDWDDDARIHHKYYPEVEQLLLNAVPGAHRVLLFDHTIRRTSPGAKRAPVNRTHIDQTAKSAAQRVRFHITDEAEAEQLLAGRYRIINVWRPLNGPVVAHPLAVADSTTVPDADLIPTHHIYPDRTGETAAVRHSPAHRWWYWSGMQNDERLLLQCFDSQGTGARVPHTAFVDPRTPEGAPGRESIEVRALVFG</sequence>
<keyword evidence="4" id="KW-1185">Reference proteome</keyword>